<proteinExistence type="predicted"/>
<evidence type="ECO:0000313" key="2">
    <source>
        <dbReference type="Proteomes" id="UP000598775"/>
    </source>
</evidence>
<dbReference type="EMBL" id="BMGP01000001">
    <property type="protein sequence ID" value="GGF12814.1"/>
    <property type="molecule type" value="Genomic_DNA"/>
</dbReference>
<dbReference type="AlphaFoldDB" id="A0A917B187"/>
<keyword evidence="2" id="KW-1185">Reference proteome</keyword>
<organism evidence="1 2">
    <name type="scientific">Subtercola lobariae</name>
    <dbReference type="NCBI Taxonomy" id="1588641"/>
    <lineage>
        <taxon>Bacteria</taxon>
        <taxon>Bacillati</taxon>
        <taxon>Actinomycetota</taxon>
        <taxon>Actinomycetes</taxon>
        <taxon>Micrococcales</taxon>
        <taxon>Microbacteriaceae</taxon>
        <taxon>Subtercola</taxon>
    </lineage>
</organism>
<accession>A0A917B187</accession>
<comment type="caution">
    <text evidence="1">The sequence shown here is derived from an EMBL/GenBank/DDBJ whole genome shotgun (WGS) entry which is preliminary data.</text>
</comment>
<sequence length="65" mass="6688">MISVGVAAVATVAAAAEGRGWNGVRTAPRTAARAIITTIVVARMFSKATPKQNPHYLLGDPCAIP</sequence>
<gene>
    <name evidence="1" type="ORF">GCM10011399_03420</name>
</gene>
<dbReference type="Proteomes" id="UP000598775">
    <property type="component" value="Unassembled WGS sequence"/>
</dbReference>
<reference evidence="1 2" key="1">
    <citation type="journal article" date="2014" name="Int. J. Syst. Evol. Microbiol.">
        <title>Complete genome sequence of Corynebacterium casei LMG S-19264T (=DSM 44701T), isolated from a smear-ripened cheese.</title>
        <authorList>
            <consortium name="US DOE Joint Genome Institute (JGI-PGF)"/>
            <person name="Walter F."/>
            <person name="Albersmeier A."/>
            <person name="Kalinowski J."/>
            <person name="Ruckert C."/>
        </authorList>
    </citation>
    <scope>NUCLEOTIDE SEQUENCE [LARGE SCALE GENOMIC DNA]</scope>
    <source>
        <strain evidence="1 2">CGMCC 1.12976</strain>
    </source>
</reference>
<name>A0A917B187_9MICO</name>
<evidence type="ECO:0000313" key="1">
    <source>
        <dbReference type="EMBL" id="GGF12814.1"/>
    </source>
</evidence>
<protein>
    <submittedName>
        <fullName evidence="1">Uncharacterized protein</fullName>
    </submittedName>
</protein>